<proteinExistence type="predicted"/>
<dbReference type="AlphaFoldDB" id="A0A166A5U5"/>
<name>A0A166A5U5_9AGAM</name>
<feature type="transmembrane region" description="Helical" evidence="1">
    <location>
        <begin position="43"/>
        <end position="65"/>
    </location>
</feature>
<keyword evidence="1" id="KW-0472">Membrane</keyword>
<keyword evidence="1" id="KW-0812">Transmembrane</keyword>
<gene>
    <name evidence="2" type="ORF">SISSUDRAFT_219267</name>
</gene>
<protein>
    <submittedName>
        <fullName evidence="2">Uncharacterized protein</fullName>
    </submittedName>
</protein>
<organism evidence="2 3">
    <name type="scientific">Sistotremastrum suecicum HHB10207 ss-3</name>
    <dbReference type="NCBI Taxonomy" id="1314776"/>
    <lineage>
        <taxon>Eukaryota</taxon>
        <taxon>Fungi</taxon>
        <taxon>Dikarya</taxon>
        <taxon>Basidiomycota</taxon>
        <taxon>Agaricomycotina</taxon>
        <taxon>Agaricomycetes</taxon>
        <taxon>Sistotremastrales</taxon>
        <taxon>Sistotremastraceae</taxon>
        <taxon>Sistotremastrum</taxon>
    </lineage>
</organism>
<dbReference type="OrthoDB" id="3046318at2759"/>
<evidence type="ECO:0000256" key="1">
    <source>
        <dbReference type="SAM" id="Phobius"/>
    </source>
</evidence>
<evidence type="ECO:0000313" key="2">
    <source>
        <dbReference type="EMBL" id="KZT34987.1"/>
    </source>
</evidence>
<keyword evidence="1" id="KW-1133">Transmembrane helix</keyword>
<feature type="transmembrane region" description="Helical" evidence="1">
    <location>
        <begin position="114"/>
        <end position="137"/>
    </location>
</feature>
<accession>A0A166A5U5</accession>
<keyword evidence="3" id="KW-1185">Reference proteome</keyword>
<dbReference type="EMBL" id="KV428157">
    <property type="protein sequence ID" value="KZT34987.1"/>
    <property type="molecule type" value="Genomic_DNA"/>
</dbReference>
<sequence length="200" mass="21964">MPPQPLPSASLNSSDILSSSSLAQDPRITPLDSQSGHEALLTAWHALHITGGQILLPFLLVTMFVGREARRNPLLVNFCFSWILYSTFCLLLFYSGKPNDANPPIQLCLIQASLVLGSEGMTVITSLSVVIQAWYYLRVSSVPDAEPRIYGWQTTLLILTSYIALIGYATASAIVRPPSPPSIQRMCMRVLMMWGGRAVL</sequence>
<evidence type="ECO:0000313" key="3">
    <source>
        <dbReference type="Proteomes" id="UP000076798"/>
    </source>
</evidence>
<reference evidence="2 3" key="1">
    <citation type="journal article" date="2016" name="Mol. Biol. Evol.">
        <title>Comparative Genomics of Early-Diverging Mushroom-Forming Fungi Provides Insights into the Origins of Lignocellulose Decay Capabilities.</title>
        <authorList>
            <person name="Nagy L.G."/>
            <person name="Riley R."/>
            <person name="Tritt A."/>
            <person name="Adam C."/>
            <person name="Daum C."/>
            <person name="Floudas D."/>
            <person name="Sun H."/>
            <person name="Yadav J.S."/>
            <person name="Pangilinan J."/>
            <person name="Larsson K.H."/>
            <person name="Matsuura K."/>
            <person name="Barry K."/>
            <person name="Labutti K."/>
            <person name="Kuo R."/>
            <person name="Ohm R.A."/>
            <person name="Bhattacharya S.S."/>
            <person name="Shirouzu T."/>
            <person name="Yoshinaga Y."/>
            <person name="Martin F.M."/>
            <person name="Grigoriev I.V."/>
            <person name="Hibbett D.S."/>
        </authorList>
    </citation>
    <scope>NUCLEOTIDE SEQUENCE [LARGE SCALE GENOMIC DNA]</scope>
    <source>
        <strain evidence="2 3">HHB10207 ss-3</strain>
    </source>
</reference>
<dbReference type="Proteomes" id="UP000076798">
    <property type="component" value="Unassembled WGS sequence"/>
</dbReference>
<feature type="transmembrane region" description="Helical" evidence="1">
    <location>
        <begin position="74"/>
        <end position="94"/>
    </location>
</feature>
<feature type="transmembrane region" description="Helical" evidence="1">
    <location>
        <begin position="149"/>
        <end position="171"/>
    </location>
</feature>